<comment type="caution">
    <text evidence="3">The sequence shown here is derived from an EMBL/GenBank/DDBJ whole genome shotgun (WGS) entry which is preliminary data.</text>
</comment>
<organism evidence="3 4">
    <name type="scientific">Lymnaea stagnalis</name>
    <name type="common">Great pond snail</name>
    <name type="synonym">Helix stagnalis</name>
    <dbReference type="NCBI Taxonomy" id="6523"/>
    <lineage>
        <taxon>Eukaryota</taxon>
        <taxon>Metazoa</taxon>
        <taxon>Spiralia</taxon>
        <taxon>Lophotrochozoa</taxon>
        <taxon>Mollusca</taxon>
        <taxon>Gastropoda</taxon>
        <taxon>Heterobranchia</taxon>
        <taxon>Euthyneura</taxon>
        <taxon>Panpulmonata</taxon>
        <taxon>Hygrophila</taxon>
        <taxon>Lymnaeoidea</taxon>
        <taxon>Lymnaeidae</taxon>
        <taxon>Lymnaea</taxon>
    </lineage>
</organism>
<feature type="compositionally biased region" description="Polar residues" evidence="1">
    <location>
        <begin position="39"/>
        <end position="58"/>
    </location>
</feature>
<dbReference type="Proteomes" id="UP001497497">
    <property type="component" value="Unassembled WGS sequence"/>
</dbReference>
<proteinExistence type="predicted"/>
<protein>
    <submittedName>
        <fullName evidence="3">Uncharacterized protein</fullName>
    </submittedName>
</protein>
<gene>
    <name evidence="3" type="ORF">GSLYS_00000745001</name>
</gene>
<evidence type="ECO:0000256" key="2">
    <source>
        <dbReference type="SAM" id="Phobius"/>
    </source>
</evidence>
<accession>A0AAV2GYY9</accession>
<evidence type="ECO:0000256" key="1">
    <source>
        <dbReference type="SAM" id="MobiDB-lite"/>
    </source>
</evidence>
<dbReference type="AlphaFoldDB" id="A0AAV2GYY9"/>
<evidence type="ECO:0000313" key="4">
    <source>
        <dbReference type="Proteomes" id="UP001497497"/>
    </source>
</evidence>
<evidence type="ECO:0000313" key="3">
    <source>
        <dbReference type="EMBL" id="CAL1526568.1"/>
    </source>
</evidence>
<keyword evidence="2" id="KW-1133">Transmembrane helix</keyword>
<keyword evidence="2" id="KW-0812">Transmembrane</keyword>
<keyword evidence="4" id="KW-1185">Reference proteome</keyword>
<keyword evidence="2" id="KW-0472">Membrane</keyword>
<name>A0AAV2GYY9_LYMST</name>
<feature type="region of interest" description="Disordered" evidence="1">
    <location>
        <begin position="1"/>
        <end position="68"/>
    </location>
</feature>
<sequence>MTSSSTNPTGVGDSAEIETLDSCLPKPDVPGDDEPQKIPQVNQTEAIQAWSEQTSSPSPEFKDSPKEESRKLDFLYASGEFEDTDDESASVSDSDVSLPESVLSVGFLQPRLSFTRLSSFFNNYWLRDWLSYIASHGLYMVVLSSIYLAIVYISLEILFLFASKEKSHPPKV</sequence>
<feature type="transmembrane region" description="Helical" evidence="2">
    <location>
        <begin position="138"/>
        <end position="162"/>
    </location>
</feature>
<reference evidence="3 4" key="1">
    <citation type="submission" date="2024-04" db="EMBL/GenBank/DDBJ databases">
        <authorList>
            <consortium name="Genoscope - CEA"/>
            <person name="William W."/>
        </authorList>
    </citation>
    <scope>NUCLEOTIDE SEQUENCE [LARGE SCALE GENOMIC DNA]</scope>
</reference>
<dbReference type="EMBL" id="CAXITT010000006">
    <property type="protein sequence ID" value="CAL1526568.1"/>
    <property type="molecule type" value="Genomic_DNA"/>
</dbReference>